<keyword evidence="5" id="KW-0573">Peptidoglycan synthesis</keyword>
<dbReference type="Pfam" id="PF00768">
    <property type="entry name" value="Peptidase_S11"/>
    <property type="match status" value="1"/>
</dbReference>
<evidence type="ECO:0000313" key="11">
    <source>
        <dbReference type="Proteomes" id="UP001429745"/>
    </source>
</evidence>
<protein>
    <submittedName>
        <fullName evidence="10">D-alanyl-D-alanine carboxypeptidase</fullName>
    </submittedName>
</protein>
<dbReference type="InterPro" id="IPR012338">
    <property type="entry name" value="Beta-lactam/transpept-like"/>
</dbReference>
<dbReference type="EMBL" id="JABACI010000001">
    <property type="protein sequence ID" value="NLP83465.1"/>
    <property type="molecule type" value="Genomic_DNA"/>
</dbReference>
<keyword evidence="11" id="KW-1185">Reference proteome</keyword>
<reference evidence="10 11" key="1">
    <citation type="submission" date="2020-04" db="EMBL/GenBank/DDBJ databases">
        <title>CFH 90308 Microbacterium sp.</title>
        <authorList>
            <person name="Nie G."/>
            <person name="Ming H."/>
            <person name="Xia T."/>
        </authorList>
    </citation>
    <scope>NUCLEOTIDE SEQUENCE [LARGE SCALE GENOMIC DNA]</scope>
    <source>
        <strain evidence="10 11">CFH 90308</strain>
    </source>
</reference>
<sequence>MTVDDAPAPTRRARRTQTGDVPVVPPADAESGILTIDATATDTSVTDSSIPDAATRTSSTAPVVAGPEASTVAAVPFTTAPSVGTLPAASGDDTRPVALAWVDDTTIGRTAAPGDLSAASTPYVQVGTDLLADAPRRSPLRAGVVVPTLVIAGLVGAYSATTLLWPLHAVAPTVAAIEVQPIPAPPTAPVWPAEGSAAISVGGIAGAPASAPDPDTMASITKVVTALVVLDEMPLAVGEQGPEFRFTAADRTRYWQYRSNGESALDVPVGGSLTQYQMLEGLLIGSANNYADRLAQNLWPTDAVFASAANTWLANHGVPGVTVVEPTGMDEGNTASPEALIALAQKALANPVIAEIVAKPVVELPGAGLVENTNGLLADPGVVGIKTGTLDAWNLLSAKDITVGDTTVRLFASVLGQPDDEARLAASRALYAQLEQELQLKPSVTAGTVAGRVETKWGDAADIVTAGDASVVLWNSGAGTVGITYDLGDQRDEGDAVGSLTVTGPLDETSVELQLADDIDDPSPWWRLTHPLDLFGLNG</sequence>
<feature type="region of interest" description="Disordered" evidence="8">
    <location>
        <begin position="1"/>
        <end position="27"/>
    </location>
</feature>
<evidence type="ECO:0000256" key="8">
    <source>
        <dbReference type="SAM" id="MobiDB-lite"/>
    </source>
</evidence>
<proteinExistence type="inferred from homology"/>
<feature type="compositionally biased region" description="Low complexity" evidence="8">
    <location>
        <begin position="1"/>
        <end position="10"/>
    </location>
</feature>
<evidence type="ECO:0000256" key="7">
    <source>
        <dbReference type="RuleBase" id="RU004016"/>
    </source>
</evidence>
<evidence type="ECO:0000256" key="4">
    <source>
        <dbReference type="ARBA" id="ARBA00022960"/>
    </source>
</evidence>
<keyword evidence="6" id="KW-0961">Cell wall biogenesis/degradation</keyword>
<keyword evidence="10" id="KW-0121">Carboxypeptidase</keyword>
<evidence type="ECO:0000256" key="3">
    <source>
        <dbReference type="ARBA" id="ARBA00022801"/>
    </source>
</evidence>
<feature type="domain" description="Peptidase S11 D-alanyl-D-alanine carboxypeptidase A N-terminal" evidence="9">
    <location>
        <begin position="216"/>
        <end position="391"/>
    </location>
</feature>
<dbReference type="InterPro" id="IPR001967">
    <property type="entry name" value="Peptidase_S11_N"/>
</dbReference>
<keyword evidence="10" id="KW-0645">Protease</keyword>
<keyword evidence="4" id="KW-0133">Cell shape</keyword>
<dbReference type="InterPro" id="IPR018044">
    <property type="entry name" value="Peptidase_S11"/>
</dbReference>
<name>A0ABX1K9Y1_9MICO</name>
<accession>A0ABX1K9Y1</accession>
<dbReference type="SUPFAM" id="SSF56601">
    <property type="entry name" value="beta-lactamase/transpeptidase-like"/>
    <property type="match status" value="1"/>
</dbReference>
<organism evidence="10 11">
    <name type="scientific">Microbacterium salsuginis</name>
    <dbReference type="NCBI Taxonomy" id="2722803"/>
    <lineage>
        <taxon>Bacteria</taxon>
        <taxon>Bacillati</taxon>
        <taxon>Actinomycetota</taxon>
        <taxon>Actinomycetes</taxon>
        <taxon>Micrococcales</taxon>
        <taxon>Microbacteriaceae</taxon>
        <taxon>Microbacterium</taxon>
    </lineage>
</organism>
<dbReference type="PRINTS" id="PR00725">
    <property type="entry name" value="DADACBPTASE1"/>
</dbReference>
<keyword evidence="2" id="KW-0732">Signal</keyword>
<keyword evidence="3" id="KW-0378">Hydrolase</keyword>
<evidence type="ECO:0000256" key="1">
    <source>
        <dbReference type="ARBA" id="ARBA00007164"/>
    </source>
</evidence>
<evidence type="ECO:0000313" key="10">
    <source>
        <dbReference type="EMBL" id="NLP83465.1"/>
    </source>
</evidence>
<comment type="similarity">
    <text evidence="1 7">Belongs to the peptidase S11 family.</text>
</comment>
<evidence type="ECO:0000256" key="2">
    <source>
        <dbReference type="ARBA" id="ARBA00022729"/>
    </source>
</evidence>
<dbReference type="GO" id="GO:0004180">
    <property type="term" value="F:carboxypeptidase activity"/>
    <property type="evidence" value="ECO:0007669"/>
    <property type="project" value="UniProtKB-KW"/>
</dbReference>
<gene>
    <name evidence="10" type="ORF">HF576_06390</name>
</gene>
<evidence type="ECO:0000256" key="6">
    <source>
        <dbReference type="ARBA" id="ARBA00023316"/>
    </source>
</evidence>
<evidence type="ECO:0000256" key="5">
    <source>
        <dbReference type="ARBA" id="ARBA00022984"/>
    </source>
</evidence>
<dbReference type="Proteomes" id="UP001429745">
    <property type="component" value="Unassembled WGS sequence"/>
</dbReference>
<evidence type="ECO:0000259" key="9">
    <source>
        <dbReference type="Pfam" id="PF00768"/>
    </source>
</evidence>
<comment type="caution">
    <text evidence="10">The sequence shown here is derived from an EMBL/GenBank/DDBJ whole genome shotgun (WGS) entry which is preliminary data.</text>
</comment>
<dbReference type="RefSeq" id="WP_168911873.1">
    <property type="nucleotide sequence ID" value="NZ_JABACI010000001.1"/>
</dbReference>
<dbReference type="Gene3D" id="3.40.710.10">
    <property type="entry name" value="DD-peptidase/beta-lactamase superfamily"/>
    <property type="match status" value="1"/>
</dbReference>